<dbReference type="Gene3D" id="3.55.10.10">
    <property type="entry name" value="Archease domain"/>
    <property type="match status" value="1"/>
</dbReference>
<keyword evidence="4" id="KW-0106">Calcium</keyword>
<keyword evidence="3" id="KW-0479">Metal-binding</keyword>
<dbReference type="SUPFAM" id="SSF69819">
    <property type="entry name" value="MTH1598-like"/>
    <property type="match status" value="1"/>
</dbReference>
<keyword evidence="7" id="KW-1185">Reference proteome</keyword>
<dbReference type="GO" id="GO:0046872">
    <property type="term" value="F:metal ion binding"/>
    <property type="evidence" value="ECO:0007669"/>
    <property type="project" value="UniProtKB-KW"/>
</dbReference>
<dbReference type="InterPro" id="IPR023572">
    <property type="entry name" value="Archease_dom"/>
</dbReference>
<dbReference type="InterPro" id="IPR002804">
    <property type="entry name" value="Archease"/>
</dbReference>
<feature type="domain" description="Archease" evidence="5">
    <location>
        <begin position="10"/>
        <end position="140"/>
    </location>
</feature>
<comment type="caution">
    <text evidence="6">The sequence shown here is derived from an EMBL/GenBank/DDBJ whole genome shotgun (WGS) entry which is preliminary data.</text>
</comment>
<evidence type="ECO:0000256" key="2">
    <source>
        <dbReference type="ARBA" id="ARBA00022694"/>
    </source>
</evidence>
<evidence type="ECO:0000313" key="7">
    <source>
        <dbReference type="Proteomes" id="UP001165136"/>
    </source>
</evidence>
<gene>
    <name evidence="6" type="ORF">Atai01_21120</name>
</gene>
<dbReference type="GO" id="GO:0008033">
    <property type="term" value="P:tRNA processing"/>
    <property type="evidence" value="ECO:0007669"/>
    <property type="project" value="UniProtKB-KW"/>
</dbReference>
<proteinExistence type="inferred from homology"/>
<dbReference type="Proteomes" id="UP001165136">
    <property type="component" value="Unassembled WGS sequence"/>
</dbReference>
<dbReference type="AlphaFoldDB" id="A0A9W6QXE6"/>
<protein>
    <recommendedName>
        <fullName evidence="5">Archease domain-containing protein</fullName>
    </recommendedName>
</protein>
<accession>A0A9W6QXE6</accession>
<dbReference type="EMBL" id="BSTI01000004">
    <property type="protein sequence ID" value="GLY65493.1"/>
    <property type="molecule type" value="Genomic_DNA"/>
</dbReference>
<evidence type="ECO:0000256" key="3">
    <source>
        <dbReference type="ARBA" id="ARBA00022723"/>
    </source>
</evidence>
<dbReference type="RefSeq" id="WP_027946029.1">
    <property type="nucleotide sequence ID" value="NZ_BSTI01000004.1"/>
</dbReference>
<organism evidence="6 7">
    <name type="scientific">Amycolatopsis taiwanensis</name>
    <dbReference type="NCBI Taxonomy" id="342230"/>
    <lineage>
        <taxon>Bacteria</taxon>
        <taxon>Bacillati</taxon>
        <taxon>Actinomycetota</taxon>
        <taxon>Actinomycetes</taxon>
        <taxon>Pseudonocardiales</taxon>
        <taxon>Pseudonocardiaceae</taxon>
        <taxon>Amycolatopsis</taxon>
    </lineage>
</organism>
<evidence type="ECO:0000259" key="5">
    <source>
        <dbReference type="Pfam" id="PF01951"/>
    </source>
</evidence>
<evidence type="ECO:0000256" key="1">
    <source>
        <dbReference type="ARBA" id="ARBA00007963"/>
    </source>
</evidence>
<dbReference type="PANTHER" id="PTHR12682:SF11">
    <property type="entry name" value="PROTEIN ARCHEASE"/>
    <property type="match status" value="1"/>
</dbReference>
<dbReference type="InterPro" id="IPR036820">
    <property type="entry name" value="Archease_dom_sf"/>
</dbReference>
<name>A0A9W6QXE6_9PSEU</name>
<reference evidence="6" key="1">
    <citation type="submission" date="2023-03" db="EMBL/GenBank/DDBJ databases">
        <title>Amycolatopsis taiwanensis NBRC 103393.</title>
        <authorList>
            <person name="Ichikawa N."/>
            <person name="Sato H."/>
            <person name="Tonouchi N."/>
        </authorList>
    </citation>
    <scope>NUCLEOTIDE SEQUENCE</scope>
    <source>
        <strain evidence="6">NBRC 103393</strain>
    </source>
</reference>
<dbReference type="PANTHER" id="PTHR12682">
    <property type="entry name" value="ARCHEASE"/>
    <property type="match status" value="1"/>
</dbReference>
<evidence type="ECO:0000256" key="4">
    <source>
        <dbReference type="ARBA" id="ARBA00022837"/>
    </source>
</evidence>
<evidence type="ECO:0000313" key="6">
    <source>
        <dbReference type="EMBL" id="GLY65493.1"/>
    </source>
</evidence>
<sequence>MTGSTSGHRSVAHTADLRVEAWAPTREECVAQAVGAMVESFADAGLPSPSRTVACKVTGSSDGDLLAAVLDEVIYRLETAGEIPVATEVSATPGGLRLRLHMVDADTVVEVGTVPKAVSLHELRCERRPDEWWCSAIVDV</sequence>
<comment type="similarity">
    <text evidence="1">Belongs to the archease family.</text>
</comment>
<dbReference type="Pfam" id="PF01951">
    <property type="entry name" value="Archease"/>
    <property type="match status" value="1"/>
</dbReference>
<keyword evidence="2" id="KW-0819">tRNA processing</keyword>